<dbReference type="GO" id="GO:0010291">
    <property type="term" value="F:beta-carotene 3-hydroxylase activity"/>
    <property type="evidence" value="ECO:0007669"/>
    <property type="project" value="TreeGrafter"/>
</dbReference>
<keyword evidence="4" id="KW-0812">Transmembrane</keyword>
<sequence>MAILMNILLVIGSFLFMEGVAWFTHKYIMHGILWSWHKDHHTVHNKTLEKNDLFAVVFSIPAIVMIVLGSEIPEWRFLLYIGLGVTLYGIFYSVFHDIIVHRRIKYKYKFKSAYMKRIMKAHYIHHAVHTKEGAQAFGFLWAPKKYEKQSITAKEEKEASRTEAHSH</sequence>
<keyword evidence="2" id="KW-0125">Carotenoid biosynthesis</keyword>
<evidence type="ECO:0000256" key="3">
    <source>
        <dbReference type="ARBA" id="ARBA00023002"/>
    </source>
</evidence>
<gene>
    <name evidence="5" type="primary">crtZ</name>
    <name evidence="5" type="ORF">PEDI_26990</name>
</gene>
<name>A0AAN4W0M9_9BACT</name>
<comment type="caution">
    <text evidence="5">The sequence shown here is derived from an EMBL/GenBank/DDBJ whole genome shotgun (WGS) entry which is preliminary data.</text>
</comment>
<dbReference type="InterPro" id="IPR045019">
    <property type="entry name" value="BETA-OHASE-like"/>
</dbReference>
<accession>A0AAN4W0M9</accession>
<feature type="transmembrane region" description="Helical" evidence="4">
    <location>
        <begin position="78"/>
        <end position="100"/>
    </location>
</feature>
<protein>
    <submittedName>
        <fullName evidence="5">Beta-carotene hydroxylase</fullName>
    </submittedName>
</protein>
<evidence type="ECO:0000313" key="5">
    <source>
        <dbReference type="EMBL" id="GJM62147.1"/>
    </source>
</evidence>
<comment type="similarity">
    <text evidence="1">Belongs to the sterol desaturase family.</text>
</comment>
<dbReference type="PANTHER" id="PTHR31899">
    <property type="entry name" value="BETA-CAROTENE 3-HYDROXYLASE 1, CHLOROPLASTIC"/>
    <property type="match status" value="1"/>
</dbReference>
<evidence type="ECO:0000256" key="1">
    <source>
        <dbReference type="ARBA" id="ARBA00009324"/>
    </source>
</evidence>
<keyword evidence="4" id="KW-1133">Transmembrane helix</keyword>
<dbReference type="EMBL" id="BQKE01000001">
    <property type="protein sequence ID" value="GJM62147.1"/>
    <property type="molecule type" value="Genomic_DNA"/>
</dbReference>
<reference evidence="5 6" key="1">
    <citation type="submission" date="2021-12" db="EMBL/GenBank/DDBJ databases">
        <title>Genome sequencing of bacteria with rrn-lacking chromosome and rrn-plasmid.</title>
        <authorList>
            <person name="Anda M."/>
            <person name="Iwasaki W."/>
        </authorList>
    </citation>
    <scope>NUCLEOTIDE SEQUENCE [LARGE SCALE GENOMIC DNA]</scope>
    <source>
        <strain evidence="5 6">NBRC 15940</strain>
    </source>
</reference>
<dbReference type="GO" id="GO:0016123">
    <property type="term" value="P:xanthophyll biosynthetic process"/>
    <property type="evidence" value="ECO:0007669"/>
    <property type="project" value="TreeGrafter"/>
</dbReference>
<dbReference type="RefSeq" id="WP_053406671.1">
    <property type="nucleotide sequence ID" value="NZ_BQKE01000001.1"/>
</dbReference>
<keyword evidence="6" id="KW-1185">Reference proteome</keyword>
<dbReference type="Proteomes" id="UP001310022">
    <property type="component" value="Unassembled WGS sequence"/>
</dbReference>
<evidence type="ECO:0000313" key="6">
    <source>
        <dbReference type="Proteomes" id="UP001310022"/>
    </source>
</evidence>
<feature type="transmembrane region" description="Helical" evidence="4">
    <location>
        <begin position="6"/>
        <end position="24"/>
    </location>
</feature>
<dbReference type="AlphaFoldDB" id="A0AAN4W0M9"/>
<feature type="transmembrane region" description="Helical" evidence="4">
    <location>
        <begin position="53"/>
        <end position="72"/>
    </location>
</feature>
<keyword evidence="3" id="KW-0560">Oxidoreductase</keyword>
<dbReference type="PANTHER" id="PTHR31899:SF9">
    <property type="entry name" value="BETA-CAROTENE 3-HYDROXYLASE 1, CHLOROPLASTIC"/>
    <property type="match status" value="1"/>
</dbReference>
<dbReference type="GO" id="GO:0016119">
    <property type="term" value="P:carotene metabolic process"/>
    <property type="evidence" value="ECO:0007669"/>
    <property type="project" value="TreeGrafter"/>
</dbReference>
<keyword evidence="4" id="KW-0472">Membrane</keyword>
<evidence type="ECO:0000256" key="4">
    <source>
        <dbReference type="SAM" id="Phobius"/>
    </source>
</evidence>
<proteinExistence type="inferred from homology"/>
<evidence type="ECO:0000256" key="2">
    <source>
        <dbReference type="ARBA" id="ARBA00022746"/>
    </source>
</evidence>
<organism evidence="5 6">
    <name type="scientific">Persicobacter diffluens</name>
    <dbReference type="NCBI Taxonomy" id="981"/>
    <lineage>
        <taxon>Bacteria</taxon>
        <taxon>Pseudomonadati</taxon>
        <taxon>Bacteroidota</taxon>
        <taxon>Cytophagia</taxon>
        <taxon>Cytophagales</taxon>
        <taxon>Persicobacteraceae</taxon>
        <taxon>Persicobacter</taxon>
    </lineage>
</organism>